<evidence type="ECO:0000313" key="22">
    <source>
        <dbReference type="Proteomes" id="UP001208570"/>
    </source>
</evidence>
<keyword evidence="11 19" id="KW-0472">Membrane</keyword>
<dbReference type="InterPro" id="IPR016187">
    <property type="entry name" value="CTDL_fold"/>
</dbReference>
<dbReference type="GO" id="GO:0005509">
    <property type="term" value="F:calcium ion binding"/>
    <property type="evidence" value="ECO:0007669"/>
    <property type="project" value="InterPro"/>
</dbReference>
<evidence type="ECO:0000256" key="9">
    <source>
        <dbReference type="ARBA" id="ARBA00023053"/>
    </source>
</evidence>
<feature type="domain" description="EGF-like" evidence="20">
    <location>
        <begin position="424"/>
        <end position="460"/>
    </location>
</feature>
<comment type="caution">
    <text evidence="21">The sequence shown here is derived from an EMBL/GenBank/DDBJ whole genome shotgun (WGS) entry which is preliminary data.</text>
</comment>
<evidence type="ECO:0000256" key="13">
    <source>
        <dbReference type="ARBA" id="ARBA00023180"/>
    </source>
</evidence>
<dbReference type="PANTHER" id="PTHR11690:SF248">
    <property type="entry name" value="PICKPOCKET 17, ISOFORM A"/>
    <property type="match status" value="1"/>
</dbReference>
<evidence type="ECO:0000256" key="3">
    <source>
        <dbReference type="ARBA" id="ARBA00022461"/>
    </source>
</evidence>
<dbReference type="Gene3D" id="2.10.25.10">
    <property type="entry name" value="Laminin"/>
    <property type="match status" value="1"/>
</dbReference>
<evidence type="ECO:0000256" key="17">
    <source>
        <dbReference type="RuleBase" id="RU000679"/>
    </source>
</evidence>
<proteinExistence type="inferred from homology"/>
<evidence type="ECO:0000256" key="1">
    <source>
        <dbReference type="ARBA" id="ARBA00004141"/>
    </source>
</evidence>
<organism evidence="21 22">
    <name type="scientific">Paralvinella palmiformis</name>
    <dbReference type="NCBI Taxonomy" id="53620"/>
    <lineage>
        <taxon>Eukaryota</taxon>
        <taxon>Metazoa</taxon>
        <taxon>Spiralia</taxon>
        <taxon>Lophotrochozoa</taxon>
        <taxon>Annelida</taxon>
        <taxon>Polychaeta</taxon>
        <taxon>Sedentaria</taxon>
        <taxon>Canalipalpata</taxon>
        <taxon>Terebellida</taxon>
        <taxon>Terebelliformia</taxon>
        <taxon>Alvinellidae</taxon>
        <taxon>Paralvinella</taxon>
    </lineage>
</organism>
<dbReference type="Pfam" id="PF00858">
    <property type="entry name" value="ASC"/>
    <property type="match status" value="2"/>
</dbReference>
<dbReference type="InterPro" id="IPR016186">
    <property type="entry name" value="C-type_lectin-like/link_sf"/>
</dbReference>
<dbReference type="InterPro" id="IPR000742">
    <property type="entry name" value="EGF"/>
</dbReference>
<evidence type="ECO:0000259" key="20">
    <source>
        <dbReference type="PROSITE" id="PS50026"/>
    </source>
</evidence>
<gene>
    <name evidence="21" type="ORF">LSH36_960g00050</name>
</gene>
<feature type="region of interest" description="Disordered" evidence="18">
    <location>
        <begin position="201"/>
        <end position="235"/>
    </location>
</feature>
<reference evidence="21" key="1">
    <citation type="journal article" date="2023" name="Mol. Biol. Evol.">
        <title>Third-Generation Sequencing Reveals the Adaptive Role of the Epigenome in Three Deep-Sea Polychaetes.</title>
        <authorList>
            <person name="Perez M."/>
            <person name="Aroh O."/>
            <person name="Sun Y."/>
            <person name="Lan Y."/>
            <person name="Juniper S.K."/>
            <person name="Young C.R."/>
            <person name="Angers B."/>
            <person name="Qian P.Y."/>
        </authorList>
    </citation>
    <scope>NUCLEOTIDE SEQUENCE</scope>
    <source>
        <strain evidence="21">P08H-3</strain>
    </source>
</reference>
<dbReference type="InterPro" id="IPR001881">
    <property type="entry name" value="EGF-like_Ca-bd_dom"/>
</dbReference>
<dbReference type="SUPFAM" id="SSF56436">
    <property type="entry name" value="C-type lectin-like"/>
    <property type="match status" value="1"/>
</dbReference>
<feature type="disulfide bond" evidence="16">
    <location>
        <begin position="450"/>
        <end position="459"/>
    </location>
</feature>
<keyword evidence="8 19" id="KW-1133">Transmembrane helix</keyword>
<dbReference type="PROSITE" id="PS50026">
    <property type="entry name" value="EGF_3"/>
    <property type="match status" value="1"/>
</dbReference>
<dbReference type="SMART" id="SM00181">
    <property type="entry name" value="EGF"/>
    <property type="match status" value="1"/>
</dbReference>
<evidence type="ECO:0000256" key="18">
    <source>
        <dbReference type="SAM" id="MobiDB-lite"/>
    </source>
</evidence>
<sequence length="667" mass="75109">MADVEDEGSSRAKEKDKQKNGREYELLHSFLEETTLHGLQKLHKSQDKRRRIVWIVAIILIWIFVCAHFAILISSFISNETSIDMRIVDARVLEFPAVTICNANPIKKSALEASAASNPLLQQLVDLEGSDRTKKKRRRKREGHFRHSDGSEPIWTKWAKDEPNNEYDGHKADCTIATKVGLKDAICNYAWKFVCQRKRNGTDQTSVTKDMPQSPQRPSTVTDRISPAEDSRLSSTELKTVPQKEYLHPTTVSSSTLTSRSTTVEQTEYFQPAKISTDRSIILSTKPGVTIKDEYSQTTPDTSTITNRRSIPVTRNDNSRLFTHPPTLTIPILSSSARTFDDYDKTLLSSSTETTGKLSWYLNTSLTVTTKKYFGRTSQQITTSPAPQYLTAESLDLSTENMTPTTALKEPHFEKTTRQDEDEDGDQCSSSKCKHGGVCVAEEERYSCICTPEFRGTHCELAYFVFIFTLSEALDFKKAEMVTQILSALDNEEKKRIGYQVNDLLFYCRYNGRMCNFSSDFTQLANPTLGNCYTFNSIWQTSTTSRFISVMSGRRHGLEIGINLGQNDIYKAAGSVAGAVIVVHSKDTMPFPEDYGTVLTPGGCQKTCHQRHVIEKCHCALPYYPRFGVPFGDSNVSLCDDDNDKQSTKCISLLFSYCIDDNGKQYS</sequence>
<keyword evidence="13" id="KW-0325">Glycoprotein</keyword>
<accession>A0AAD9MSP2</accession>
<keyword evidence="5 17" id="KW-0812">Transmembrane</keyword>
<feature type="compositionally biased region" description="Polar residues" evidence="18">
    <location>
        <begin position="202"/>
        <end position="223"/>
    </location>
</feature>
<dbReference type="EMBL" id="JAODUP010000960">
    <property type="protein sequence ID" value="KAK2142406.1"/>
    <property type="molecule type" value="Genomic_DNA"/>
</dbReference>
<keyword evidence="22" id="KW-1185">Reference proteome</keyword>
<keyword evidence="4 16" id="KW-0245">EGF-like domain</keyword>
<feature type="compositionally biased region" description="Basic and acidic residues" evidence="18">
    <location>
        <begin position="409"/>
        <end position="419"/>
    </location>
</feature>
<keyword evidence="15 17" id="KW-0407">Ion channel</keyword>
<evidence type="ECO:0000256" key="15">
    <source>
        <dbReference type="ARBA" id="ARBA00023303"/>
    </source>
</evidence>
<dbReference type="CDD" id="cd00054">
    <property type="entry name" value="EGF_CA"/>
    <property type="match status" value="1"/>
</dbReference>
<dbReference type="AlphaFoldDB" id="A0AAD9MSP2"/>
<feature type="region of interest" description="Disordered" evidence="18">
    <location>
        <begin position="402"/>
        <end position="430"/>
    </location>
</feature>
<comment type="subcellular location">
    <subcellularLocation>
        <location evidence="1">Membrane</location>
        <topology evidence="1">Multi-pass membrane protein</topology>
    </subcellularLocation>
</comment>
<evidence type="ECO:0000256" key="2">
    <source>
        <dbReference type="ARBA" id="ARBA00022448"/>
    </source>
</evidence>
<dbReference type="GO" id="GO:0015280">
    <property type="term" value="F:ligand-gated sodium channel activity"/>
    <property type="evidence" value="ECO:0007669"/>
    <property type="project" value="TreeGrafter"/>
</dbReference>
<evidence type="ECO:0000256" key="8">
    <source>
        <dbReference type="ARBA" id="ARBA00022989"/>
    </source>
</evidence>
<evidence type="ECO:0000256" key="16">
    <source>
        <dbReference type="PROSITE-ProRule" id="PRU00076"/>
    </source>
</evidence>
<dbReference type="GO" id="GO:0005886">
    <property type="term" value="C:plasma membrane"/>
    <property type="evidence" value="ECO:0007669"/>
    <property type="project" value="TreeGrafter"/>
</dbReference>
<keyword evidence="10 17" id="KW-0406">Ion transport</keyword>
<keyword evidence="6" id="KW-0732">Signal</keyword>
<evidence type="ECO:0000256" key="14">
    <source>
        <dbReference type="ARBA" id="ARBA00023201"/>
    </source>
</evidence>
<evidence type="ECO:0000256" key="12">
    <source>
        <dbReference type="ARBA" id="ARBA00023157"/>
    </source>
</evidence>
<comment type="similarity">
    <text evidence="17">Belongs to the amiloride-sensitive sodium channel (TC 1.A.6) family.</text>
</comment>
<evidence type="ECO:0000256" key="10">
    <source>
        <dbReference type="ARBA" id="ARBA00023065"/>
    </source>
</evidence>
<keyword evidence="12 16" id="KW-1015">Disulfide bond</keyword>
<evidence type="ECO:0000256" key="4">
    <source>
        <dbReference type="ARBA" id="ARBA00022536"/>
    </source>
</evidence>
<keyword evidence="3 17" id="KW-0894">Sodium channel</keyword>
<keyword evidence="7" id="KW-0677">Repeat</keyword>
<feature type="transmembrane region" description="Helical" evidence="19">
    <location>
        <begin position="52"/>
        <end position="77"/>
    </location>
</feature>
<dbReference type="Gene3D" id="3.10.100.10">
    <property type="entry name" value="Mannose-Binding Protein A, subunit A"/>
    <property type="match status" value="1"/>
</dbReference>
<evidence type="ECO:0000313" key="21">
    <source>
        <dbReference type="EMBL" id="KAK2142406.1"/>
    </source>
</evidence>
<dbReference type="Gene3D" id="2.60.470.10">
    <property type="entry name" value="Acid-sensing ion channels like domains"/>
    <property type="match status" value="1"/>
</dbReference>
<dbReference type="PROSITE" id="PS00022">
    <property type="entry name" value="EGF_1"/>
    <property type="match status" value="1"/>
</dbReference>
<dbReference type="PANTHER" id="PTHR11690">
    <property type="entry name" value="AMILORIDE-SENSITIVE SODIUM CHANNEL-RELATED"/>
    <property type="match status" value="1"/>
</dbReference>
<feature type="compositionally biased region" description="Basic and acidic residues" evidence="18">
    <location>
        <begin position="8"/>
        <end position="20"/>
    </location>
</feature>
<dbReference type="InterPro" id="IPR001873">
    <property type="entry name" value="ENaC"/>
</dbReference>
<feature type="region of interest" description="Disordered" evidence="18">
    <location>
        <begin position="1"/>
        <end position="20"/>
    </location>
</feature>
<evidence type="ECO:0000256" key="11">
    <source>
        <dbReference type="ARBA" id="ARBA00023136"/>
    </source>
</evidence>
<dbReference type="SUPFAM" id="SSF57196">
    <property type="entry name" value="EGF/Laminin"/>
    <property type="match status" value="1"/>
</dbReference>
<dbReference type="SMART" id="SM00179">
    <property type="entry name" value="EGF_CA"/>
    <property type="match status" value="1"/>
</dbReference>
<dbReference type="FunFam" id="2.10.25.10:FF:000434">
    <property type="entry name" value="Predicted protein"/>
    <property type="match status" value="1"/>
</dbReference>
<name>A0AAD9MSP2_9ANNE</name>
<evidence type="ECO:0000256" key="19">
    <source>
        <dbReference type="SAM" id="Phobius"/>
    </source>
</evidence>
<protein>
    <recommendedName>
        <fullName evidence="20">EGF-like domain-containing protein</fullName>
    </recommendedName>
</protein>
<keyword evidence="14 17" id="KW-0739">Sodium transport</keyword>
<dbReference type="PRINTS" id="PR01078">
    <property type="entry name" value="AMINACHANNEL"/>
</dbReference>
<evidence type="ECO:0000256" key="5">
    <source>
        <dbReference type="ARBA" id="ARBA00022692"/>
    </source>
</evidence>
<keyword evidence="9" id="KW-0915">Sodium</keyword>
<comment type="caution">
    <text evidence="16">Lacks conserved residue(s) required for the propagation of feature annotation.</text>
</comment>
<evidence type="ECO:0000256" key="6">
    <source>
        <dbReference type="ARBA" id="ARBA00022729"/>
    </source>
</evidence>
<evidence type="ECO:0000256" key="7">
    <source>
        <dbReference type="ARBA" id="ARBA00022737"/>
    </source>
</evidence>
<dbReference type="Proteomes" id="UP001208570">
    <property type="component" value="Unassembled WGS sequence"/>
</dbReference>
<keyword evidence="2 17" id="KW-0813">Transport</keyword>